<comment type="caution">
    <text evidence="1">The sequence shown here is derived from an EMBL/GenBank/DDBJ whole genome shotgun (WGS) entry which is preliminary data.</text>
</comment>
<accession>A0ABV8LT12</accession>
<sequence length="407" mass="46152">MGTPMRMVDDASVTARLTEPDYQLVWPRALFRAEAAKLLNQRGLKDWDDRCELLLEQAFLDGSQCGPVRDFRAAVDGQQTFGEDTRERPTARTTSLTIRQQFLRDLLGNADILLELGQNRRPYWRERLAGQRQGGALDNAAAAREVISLINEFDYAGYFDKRFGKDCVDEPRDDAPNVLSHRELGVDDLWPLDRDRLTADLDLFLDAVELLHDHVARPTTRWLHNYAGCGWHHSSFDGVSGRIAYRWRINRILARSGLGLRLAEEGEDVGRLVAVTDDARGELVAAVVARDDGEPADQVKHALALYRQRGADRNQKRSAVVALALVLEERRHNVLSDVLAKSDRGALFDIANNFHIRHQDAKQKRDYDDFYLDWIFWTYLATIELTNRVLDGQKQADVLSASTISDG</sequence>
<name>A0ABV8LT12_9ACTN</name>
<proteinExistence type="predicted"/>
<evidence type="ECO:0000313" key="1">
    <source>
        <dbReference type="EMBL" id="MFC4133488.1"/>
    </source>
</evidence>
<dbReference type="RefSeq" id="WP_253753955.1">
    <property type="nucleotide sequence ID" value="NZ_JAMZDZ010000001.1"/>
</dbReference>
<dbReference type="Proteomes" id="UP001595816">
    <property type="component" value="Unassembled WGS sequence"/>
</dbReference>
<gene>
    <name evidence="1" type="ORF">ACFOZ4_23005</name>
</gene>
<reference evidence="2" key="1">
    <citation type="journal article" date="2019" name="Int. J. Syst. Evol. Microbiol.">
        <title>The Global Catalogue of Microorganisms (GCM) 10K type strain sequencing project: providing services to taxonomists for standard genome sequencing and annotation.</title>
        <authorList>
            <consortium name="The Broad Institute Genomics Platform"/>
            <consortium name="The Broad Institute Genome Sequencing Center for Infectious Disease"/>
            <person name="Wu L."/>
            <person name="Ma J."/>
        </authorList>
    </citation>
    <scope>NUCLEOTIDE SEQUENCE [LARGE SCALE GENOMIC DNA]</scope>
    <source>
        <strain evidence="2">CGMCC 4.7289</strain>
    </source>
</reference>
<organism evidence="1 2">
    <name type="scientific">Hamadaea flava</name>
    <dbReference type="NCBI Taxonomy" id="1742688"/>
    <lineage>
        <taxon>Bacteria</taxon>
        <taxon>Bacillati</taxon>
        <taxon>Actinomycetota</taxon>
        <taxon>Actinomycetes</taxon>
        <taxon>Micromonosporales</taxon>
        <taxon>Micromonosporaceae</taxon>
        <taxon>Hamadaea</taxon>
    </lineage>
</organism>
<keyword evidence="2" id="KW-1185">Reference proteome</keyword>
<protein>
    <submittedName>
        <fullName evidence="1">Uncharacterized protein</fullName>
    </submittedName>
</protein>
<dbReference type="EMBL" id="JBHSAY010000011">
    <property type="protein sequence ID" value="MFC4133488.1"/>
    <property type="molecule type" value="Genomic_DNA"/>
</dbReference>
<evidence type="ECO:0000313" key="2">
    <source>
        <dbReference type="Proteomes" id="UP001595816"/>
    </source>
</evidence>